<dbReference type="EMBL" id="PQFF01000518">
    <property type="protein sequence ID" value="RHZ46340.1"/>
    <property type="molecule type" value="Genomic_DNA"/>
</dbReference>
<dbReference type="Gene3D" id="1.10.510.10">
    <property type="entry name" value="Transferase(Phosphotransferase) domain 1"/>
    <property type="match status" value="1"/>
</dbReference>
<protein>
    <recommendedName>
        <fullName evidence="2">Protein kinase domain-containing protein</fullName>
    </recommendedName>
</protein>
<keyword evidence="4" id="KW-1185">Reference proteome</keyword>
<dbReference type="SUPFAM" id="SSF56112">
    <property type="entry name" value="Protein kinase-like (PK-like)"/>
    <property type="match status" value="1"/>
</dbReference>
<evidence type="ECO:0000256" key="1">
    <source>
        <dbReference type="PROSITE-ProRule" id="PRU10141"/>
    </source>
</evidence>
<dbReference type="AlphaFoldDB" id="A0A397GE36"/>
<dbReference type="PROSITE" id="PS50011">
    <property type="entry name" value="PROTEIN_KINASE_DOM"/>
    <property type="match status" value="1"/>
</dbReference>
<dbReference type="PROSITE" id="PS00107">
    <property type="entry name" value="PROTEIN_KINASE_ATP"/>
    <property type="match status" value="1"/>
</dbReference>
<evidence type="ECO:0000313" key="4">
    <source>
        <dbReference type="Proteomes" id="UP000266861"/>
    </source>
</evidence>
<organism evidence="3 4">
    <name type="scientific">Diversispora epigaea</name>
    <dbReference type="NCBI Taxonomy" id="1348612"/>
    <lineage>
        <taxon>Eukaryota</taxon>
        <taxon>Fungi</taxon>
        <taxon>Fungi incertae sedis</taxon>
        <taxon>Mucoromycota</taxon>
        <taxon>Glomeromycotina</taxon>
        <taxon>Glomeromycetes</taxon>
        <taxon>Diversisporales</taxon>
        <taxon>Diversisporaceae</taxon>
        <taxon>Diversispora</taxon>
    </lineage>
</organism>
<gene>
    <name evidence="3" type="ORF">Glove_624g2</name>
</gene>
<dbReference type="OrthoDB" id="544350at2759"/>
<dbReference type="Pfam" id="PF07714">
    <property type="entry name" value="PK_Tyr_Ser-Thr"/>
    <property type="match status" value="1"/>
</dbReference>
<dbReference type="InterPro" id="IPR017441">
    <property type="entry name" value="Protein_kinase_ATP_BS"/>
</dbReference>
<feature type="binding site" evidence="1">
    <location>
        <position position="45"/>
    </location>
    <ligand>
        <name>ATP</name>
        <dbReference type="ChEBI" id="CHEBI:30616"/>
    </ligand>
</feature>
<dbReference type="Proteomes" id="UP000266861">
    <property type="component" value="Unassembled WGS sequence"/>
</dbReference>
<keyword evidence="1" id="KW-0547">Nucleotide-binding</keyword>
<dbReference type="InterPro" id="IPR000719">
    <property type="entry name" value="Prot_kinase_dom"/>
</dbReference>
<name>A0A397GE36_9GLOM</name>
<evidence type="ECO:0000259" key="2">
    <source>
        <dbReference type="PROSITE" id="PS50011"/>
    </source>
</evidence>
<dbReference type="GO" id="GO:0004672">
    <property type="term" value="F:protein kinase activity"/>
    <property type="evidence" value="ECO:0007669"/>
    <property type="project" value="InterPro"/>
</dbReference>
<dbReference type="InterPro" id="IPR001245">
    <property type="entry name" value="Ser-Thr/Tyr_kinase_cat_dom"/>
</dbReference>
<evidence type="ECO:0000313" key="3">
    <source>
        <dbReference type="EMBL" id="RHZ46340.1"/>
    </source>
</evidence>
<comment type="caution">
    <text evidence="3">The sequence shown here is derived from an EMBL/GenBank/DDBJ whole genome shotgun (WGS) entry which is preliminary data.</text>
</comment>
<proteinExistence type="predicted"/>
<keyword evidence="1" id="KW-0067">ATP-binding</keyword>
<sequence length="143" mass="17074">MEIYSRFKDFKQIGKGRFGIIHYVRWIDGFIREWERYGKSEVALKKFDNFMAIHLKTQDEVASIQFYGIMQDPETLSYIMVLKYASDGNFQEYLKINFNNINWFQKLDNLYRLSLKLMNIHLLDIVHQDLHPGNILSSILNLC</sequence>
<dbReference type="InterPro" id="IPR011009">
    <property type="entry name" value="Kinase-like_dom_sf"/>
</dbReference>
<reference evidence="3 4" key="1">
    <citation type="submission" date="2018-08" db="EMBL/GenBank/DDBJ databases">
        <title>Genome and evolution of the arbuscular mycorrhizal fungus Diversispora epigaea (formerly Glomus versiforme) and its bacterial endosymbionts.</title>
        <authorList>
            <person name="Sun X."/>
            <person name="Fei Z."/>
            <person name="Harrison M."/>
        </authorList>
    </citation>
    <scope>NUCLEOTIDE SEQUENCE [LARGE SCALE GENOMIC DNA]</scope>
    <source>
        <strain evidence="3 4">IT104</strain>
    </source>
</reference>
<accession>A0A397GE36</accession>
<feature type="domain" description="Protein kinase" evidence="2">
    <location>
        <begin position="7"/>
        <end position="143"/>
    </location>
</feature>
<dbReference type="GO" id="GO:0005524">
    <property type="term" value="F:ATP binding"/>
    <property type="evidence" value="ECO:0007669"/>
    <property type="project" value="UniProtKB-UniRule"/>
</dbReference>